<dbReference type="Pfam" id="PF00293">
    <property type="entry name" value="NUDIX"/>
    <property type="match status" value="1"/>
</dbReference>
<dbReference type="PROSITE" id="PS51462">
    <property type="entry name" value="NUDIX"/>
    <property type="match status" value="1"/>
</dbReference>
<reference evidence="6 7" key="1">
    <citation type="journal article" date="2019" name="Sci. Rep.">
        <title>Sulfobacillus thermotolerans: new insights into resistance and metabolic capacities of acidophilic chemolithotrophs.</title>
        <authorList>
            <person name="Panyushkina A.E."/>
            <person name="Babenko V.V."/>
            <person name="Nikitina A.S."/>
            <person name="Selezneva O.V."/>
            <person name="Tsaplina I.A."/>
            <person name="Letarova M.A."/>
            <person name="Kostryukova E.S."/>
            <person name="Letarov A.V."/>
        </authorList>
    </citation>
    <scope>NUCLEOTIDE SEQUENCE [LARGE SCALE GENOMIC DNA]</scope>
    <source>
        <strain evidence="6 7">Kr1</strain>
    </source>
</reference>
<name>A0ABM6RTI0_9FIRM</name>
<keyword evidence="7" id="KW-1185">Reference proteome</keyword>
<dbReference type="Proteomes" id="UP000325292">
    <property type="component" value="Chromosome"/>
</dbReference>
<evidence type="ECO:0000313" key="7">
    <source>
        <dbReference type="Proteomes" id="UP000325292"/>
    </source>
</evidence>
<dbReference type="PRINTS" id="PR00502">
    <property type="entry name" value="NUDIXFAMILY"/>
</dbReference>
<dbReference type="PANTHER" id="PTHR43222">
    <property type="entry name" value="NUDIX HYDROLASE 23"/>
    <property type="match status" value="1"/>
</dbReference>
<gene>
    <name evidence="6" type="ORF">BXT84_13130</name>
</gene>
<keyword evidence="3" id="KW-0460">Magnesium</keyword>
<dbReference type="PANTHER" id="PTHR43222:SF2">
    <property type="entry name" value="NUDIX HYDROLASE 23, CHLOROPLASTIC"/>
    <property type="match status" value="1"/>
</dbReference>
<evidence type="ECO:0000256" key="2">
    <source>
        <dbReference type="ARBA" id="ARBA00022801"/>
    </source>
</evidence>
<organism evidence="6 7">
    <name type="scientific">Sulfobacillus thermotolerans</name>
    <dbReference type="NCBI Taxonomy" id="338644"/>
    <lineage>
        <taxon>Bacteria</taxon>
        <taxon>Bacillati</taxon>
        <taxon>Bacillota</taxon>
        <taxon>Clostridia</taxon>
        <taxon>Eubacteriales</taxon>
        <taxon>Clostridiales Family XVII. Incertae Sedis</taxon>
        <taxon>Sulfobacillus</taxon>
    </lineage>
</organism>
<evidence type="ECO:0000256" key="3">
    <source>
        <dbReference type="ARBA" id="ARBA00022842"/>
    </source>
</evidence>
<dbReference type="PROSITE" id="PS00893">
    <property type="entry name" value="NUDIX_BOX"/>
    <property type="match status" value="1"/>
</dbReference>
<dbReference type="InterPro" id="IPR020084">
    <property type="entry name" value="NUDIX_hydrolase_CS"/>
</dbReference>
<proteinExistence type="inferred from homology"/>
<dbReference type="InterPro" id="IPR000086">
    <property type="entry name" value="NUDIX_hydrolase_dom"/>
</dbReference>
<dbReference type="InterPro" id="IPR020476">
    <property type="entry name" value="Nudix_hydrolase"/>
</dbReference>
<evidence type="ECO:0000256" key="1">
    <source>
        <dbReference type="ARBA" id="ARBA00001946"/>
    </source>
</evidence>
<protein>
    <recommendedName>
        <fullName evidence="5">Nudix hydrolase domain-containing protein</fullName>
    </recommendedName>
</protein>
<dbReference type="EMBL" id="CP019454">
    <property type="protein sequence ID" value="AUW94772.1"/>
    <property type="molecule type" value="Genomic_DNA"/>
</dbReference>
<evidence type="ECO:0000313" key="6">
    <source>
        <dbReference type="EMBL" id="AUW94772.1"/>
    </source>
</evidence>
<comment type="cofactor">
    <cofactor evidence="1">
        <name>Mg(2+)</name>
        <dbReference type="ChEBI" id="CHEBI:18420"/>
    </cofactor>
</comment>
<comment type="similarity">
    <text evidence="4">Belongs to the Nudix hydrolase family.</text>
</comment>
<feature type="domain" description="Nudix hydrolase" evidence="5">
    <location>
        <begin position="36"/>
        <end position="167"/>
    </location>
</feature>
<evidence type="ECO:0000256" key="4">
    <source>
        <dbReference type="RuleBase" id="RU003476"/>
    </source>
</evidence>
<sequence>MTPKYCANCQGRLRKMSLAGHVRFGCPQCGLVAYGMVRLGVAALLCTRSGDIVLVKRALQPGFGHWTMPGGYIEEDETPRQAVRREIHEELGIAAPQELSLTGVYREASPGAVTIVYQGVITDERPHVLVESLNVRPFAISQIPWSELYFLSTRDALHDWICRHASY</sequence>
<evidence type="ECO:0000259" key="5">
    <source>
        <dbReference type="PROSITE" id="PS51462"/>
    </source>
</evidence>
<keyword evidence="2 4" id="KW-0378">Hydrolase</keyword>
<accession>A0ABM6RTI0</accession>
<dbReference type="SUPFAM" id="SSF55811">
    <property type="entry name" value="Nudix"/>
    <property type="match status" value="1"/>
</dbReference>
<dbReference type="InterPro" id="IPR015797">
    <property type="entry name" value="NUDIX_hydrolase-like_dom_sf"/>
</dbReference>
<dbReference type="Gene3D" id="3.90.79.10">
    <property type="entry name" value="Nucleoside Triphosphate Pyrophosphohydrolase"/>
    <property type="match status" value="1"/>
</dbReference>